<comment type="caution">
    <text evidence="2">The sequence shown here is derived from an EMBL/GenBank/DDBJ whole genome shotgun (WGS) entry which is preliminary data.</text>
</comment>
<evidence type="ECO:0000313" key="2">
    <source>
        <dbReference type="EMBL" id="KAL3420693.1"/>
    </source>
</evidence>
<name>A0ABR4PBK6_9HELO</name>
<proteinExistence type="predicted"/>
<dbReference type="EMBL" id="JBFCZG010000006">
    <property type="protein sequence ID" value="KAL3420693.1"/>
    <property type="molecule type" value="Genomic_DNA"/>
</dbReference>
<sequence>MNKAFSDNIASKGYTRRFRSGTIQDDITTEVEPEGEVSSADGFSAPTTPKKVAAVQLSHEYPELKSVMGSPIWAAATPKQDIMRWITTQYERWKAFEIGTLNPSLFLEQSQSWKSFASGHVENVVLTIHHFNHKALQYCCKDATSSKKLWARLSQLLLPKYKKSLDHAKFLVDVERQGNLLTMNHYFADNLRKAREDRIKKQLIDLQSWATPDK</sequence>
<protein>
    <submittedName>
        <fullName evidence="2">Dynamin family protein</fullName>
    </submittedName>
</protein>
<accession>A0ABR4PBK6</accession>
<reference evidence="2 3" key="1">
    <citation type="submission" date="2024-06" db="EMBL/GenBank/DDBJ databases">
        <title>Complete genome of Phlyctema vagabunda strain 19-DSS-EL-015.</title>
        <authorList>
            <person name="Fiorenzani C."/>
        </authorList>
    </citation>
    <scope>NUCLEOTIDE SEQUENCE [LARGE SCALE GENOMIC DNA]</scope>
    <source>
        <strain evidence="2 3">19-DSS-EL-015</strain>
    </source>
</reference>
<gene>
    <name evidence="2" type="ORF">PVAG01_07138</name>
</gene>
<dbReference type="Proteomes" id="UP001629113">
    <property type="component" value="Unassembled WGS sequence"/>
</dbReference>
<feature type="region of interest" description="Disordered" evidence="1">
    <location>
        <begin position="24"/>
        <end position="47"/>
    </location>
</feature>
<organism evidence="2 3">
    <name type="scientific">Phlyctema vagabunda</name>
    <dbReference type="NCBI Taxonomy" id="108571"/>
    <lineage>
        <taxon>Eukaryota</taxon>
        <taxon>Fungi</taxon>
        <taxon>Dikarya</taxon>
        <taxon>Ascomycota</taxon>
        <taxon>Pezizomycotina</taxon>
        <taxon>Leotiomycetes</taxon>
        <taxon>Helotiales</taxon>
        <taxon>Dermateaceae</taxon>
        <taxon>Phlyctema</taxon>
    </lineage>
</organism>
<keyword evidence="3" id="KW-1185">Reference proteome</keyword>
<evidence type="ECO:0000313" key="3">
    <source>
        <dbReference type="Proteomes" id="UP001629113"/>
    </source>
</evidence>
<evidence type="ECO:0000256" key="1">
    <source>
        <dbReference type="SAM" id="MobiDB-lite"/>
    </source>
</evidence>